<organism evidence="1 2">
    <name type="scientific">Penicillium freii</name>
    <dbReference type="NCBI Taxonomy" id="48697"/>
    <lineage>
        <taxon>Eukaryota</taxon>
        <taxon>Fungi</taxon>
        <taxon>Dikarya</taxon>
        <taxon>Ascomycota</taxon>
        <taxon>Pezizomycotina</taxon>
        <taxon>Eurotiomycetes</taxon>
        <taxon>Eurotiomycetidae</taxon>
        <taxon>Eurotiales</taxon>
        <taxon>Aspergillaceae</taxon>
        <taxon>Penicillium</taxon>
    </lineage>
</organism>
<dbReference type="Proteomes" id="UP000055045">
    <property type="component" value="Unassembled WGS sequence"/>
</dbReference>
<gene>
    <name evidence="1" type="ORF">ACN42_g4988</name>
</gene>
<protein>
    <submittedName>
        <fullName evidence="1">Uncharacterized protein</fullName>
    </submittedName>
</protein>
<comment type="caution">
    <text evidence="1">The sequence shown here is derived from an EMBL/GenBank/DDBJ whole genome shotgun (WGS) entry which is preliminary data.</text>
</comment>
<evidence type="ECO:0000313" key="2">
    <source>
        <dbReference type="Proteomes" id="UP000055045"/>
    </source>
</evidence>
<reference evidence="1 2" key="1">
    <citation type="submission" date="2015-10" db="EMBL/GenBank/DDBJ databases">
        <title>Genome sequencing of Penicillium freii.</title>
        <authorList>
            <person name="Nguyen H.D."/>
            <person name="Visagie C.M."/>
            <person name="Seifert K.A."/>
        </authorList>
    </citation>
    <scope>NUCLEOTIDE SEQUENCE [LARGE SCALE GENOMIC DNA]</scope>
    <source>
        <strain evidence="1 2">DAOM 242723</strain>
    </source>
</reference>
<sequence>MALIFAYRETGETEINKPRTKPFVALHRPRVFIYYSLSLLIFSVEDVYKTNLKSHLFTHGYTRDSSSMFMEQTSTQ</sequence>
<keyword evidence="2" id="KW-1185">Reference proteome</keyword>
<dbReference type="AlphaFoldDB" id="A0A101MKB3"/>
<proteinExistence type="predicted"/>
<accession>A0A101MKB3</accession>
<evidence type="ECO:0000313" key="1">
    <source>
        <dbReference type="EMBL" id="KUM62129.1"/>
    </source>
</evidence>
<name>A0A101MKB3_PENFR</name>
<dbReference type="EMBL" id="LLXE01000110">
    <property type="protein sequence ID" value="KUM62129.1"/>
    <property type="molecule type" value="Genomic_DNA"/>
</dbReference>